<evidence type="ECO:0000313" key="2">
    <source>
        <dbReference type="Proteomes" id="UP000001312"/>
    </source>
</evidence>
<dbReference type="KEGG" id="ssl:SS1G_03528"/>
<dbReference type="RefSeq" id="XP_001595439.1">
    <property type="nucleotide sequence ID" value="XM_001595389.1"/>
</dbReference>
<keyword evidence="2" id="KW-1185">Reference proteome</keyword>
<protein>
    <submittedName>
        <fullName evidence="1">Uncharacterized protein</fullName>
    </submittedName>
</protein>
<gene>
    <name evidence="1" type="ORF">SS1G_03528</name>
</gene>
<accession>A7EDY8</accession>
<dbReference type="InParanoid" id="A7EDY8"/>
<reference evidence="2" key="1">
    <citation type="journal article" date="2011" name="PLoS Genet.">
        <title>Genomic analysis of the necrotrophic fungal pathogens Sclerotinia sclerotiorum and Botrytis cinerea.</title>
        <authorList>
            <person name="Amselem J."/>
            <person name="Cuomo C.A."/>
            <person name="van Kan J.A."/>
            <person name="Viaud M."/>
            <person name="Benito E.P."/>
            <person name="Couloux A."/>
            <person name="Coutinho P.M."/>
            <person name="de Vries R.P."/>
            <person name="Dyer P.S."/>
            <person name="Fillinger S."/>
            <person name="Fournier E."/>
            <person name="Gout L."/>
            <person name="Hahn M."/>
            <person name="Kohn L."/>
            <person name="Lapalu N."/>
            <person name="Plummer K.M."/>
            <person name="Pradier J.M."/>
            <person name="Quevillon E."/>
            <person name="Sharon A."/>
            <person name="Simon A."/>
            <person name="ten Have A."/>
            <person name="Tudzynski B."/>
            <person name="Tudzynski P."/>
            <person name="Wincker P."/>
            <person name="Andrew M."/>
            <person name="Anthouard V."/>
            <person name="Beever R.E."/>
            <person name="Beffa R."/>
            <person name="Benoit I."/>
            <person name="Bouzid O."/>
            <person name="Brault B."/>
            <person name="Chen Z."/>
            <person name="Choquer M."/>
            <person name="Collemare J."/>
            <person name="Cotton P."/>
            <person name="Danchin E.G."/>
            <person name="Da Silva C."/>
            <person name="Gautier A."/>
            <person name="Giraud C."/>
            <person name="Giraud T."/>
            <person name="Gonzalez C."/>
            <person name="Grossetete S."/>
            <person name="Guldener U."/>
            <person name="Henrissat B."/>
            <person name="Howlett B.J."/>
            <person name="Kodira C."/>
            <person name="Kretschmer M."/>
            <person name="Lappartient A."/>
            <person name="Leroch M."/>
            <person name="Levis C."/>
            <person name="Mauceli E."/>
            <person name="Neuveglise C."/>
            <person name="Oeser B."/>
            <person name="Pearson M."/>
            <person name="Poulain J."/>
            <person name="Poussereau N."/>
            <person name="Quesneville H."/>
            <person name="Rascle C."/>
            <person name="Schumacher J."/>
            <person name="Segurens B."/>
            <person name="Sexton A."/>
            <person name="Silva E."/>
            <person name="Sirven C."/>
            <person name="Soanes D.M."/>
            <person name="Talbot N.J."/>
            <person name="Templeton M."/>
            <person name="Yandava C."/>
            <person name="Yarden O."/>
            <person name="Zeng Q."/>
            <person name="Rollins J.A."/>
            <person name="Lebrun M.H."/>
            <person name="Dickman M."/>
        </authorList>
    </citation>
    <scope>NUCLEOTIDE SEQUENCE [LARGE SCALE GENOMIC DNA]</scope>
    <source>
        <strain evidence="2">ATCC 18683 / 1980 / Ss-1</strain>
    </source>
</reference>
<dbReference type="HOGENOM" id="CLU_1384901_0_0_1"/>
<dbReference type="EMBL" id="CH476624">
    <property type="protein sequence ID" value="EDO01054.1"/>
    <property type="molecule type" value="Genomic_DNA"/>
</dbReference>
<evidence type="ECO:0000313" key="1">
    <source>
        <dbReference type="EMBL" id="EDO01054.1"/>
    </source>
</evidence>
<organism evidence="1 2">
    <name type="scientific">Sclerotinia sclerotiorum (strain ATCC 18683 / 1980 / Ss-1)</name>
    <name type="common">White mold</name>
    <name type="synonym">Whetzelinia sclerotiorum</name>
    <dbReference type="NCBI Taxonomy" id="665079"/>
    <lineage>
        <taxon>Eukaryota</taxon>
        <taxon>Fungi</taxon>
        <taxon>Dikarya</taxon>
        <taxon>Ascomycota</taxon>
        <taxon>Pezizomycotina</taxon>
        <taxon>Leotiomycetes</taxon>
        <taxon>Helotiales</taxon>
        <taxon>Sclerotiniaceae</taxon>
        <taxon>Sclerotinia</taxon>
    </lineage>
</organism>
<dbReference type="GeneID" id="5491253"/>
<proteinExistence type="predicted"/>
<dbReference type="Proteomes" id="UP000001312">
    <property type="component" value="Unassembled WGS sequence"/>
</dbReference>
<dbReference type="AlphaFoldDB" id="A7EDY8"/>
<name>A7EDY8_SCLS1</name>
<sequence length="197" mass="22311">MSFDNRTQVIQRPMSKSNVKDLESCWIISIGISELYNDSLARQDKRNSQYQLSNFLISMPKDSRVELLCATLQLQSKFLKHSNYVNRARHKDMFSSFPSGSAGRMYYSYFDQVDKNLPTQFQYHAGCNDSWQINQKVNTQKFNGSTPPHHTEQGTTTCFMDPRVSPDIVQTLRLASQAGTSTNGGMVVAVPVLCHEG</sequence>